<dbReference type="PANTHER" id="PTHR37576:SF2">
    <property type="entry name" value="DEFECT AT LOW TEMPERATURE PROTEIN 1"/>
    <property type="match status" value="1"/>
</dbReference>
<comment type="caution">
    <text evidence="2">The sequence shown here is derived from an EMBL/GenBank/DDBJ whole genome shotgun (WGS) entry which is preliminary data.</text>
</comment>
<reference evidence="2" key="1">
    <citation type="journal article" date="2023" name="Mol. Phylogenet. Evol.">
        <title>Genome-scale phylogeny and comparative genomics of the fungal order Sordariales.</title>
        <authorList>
            <person name="Hensen N."/>
            <person name="Bonometti L."/>
            <person name="Westerberg I."/>
            <person name="Brannstrom I.O."/>
            <person name="Guillou S."/>
            <person name="Cros-Aarteil S."/>
            <person name="Calhoun S."/>
            <person name="Haridas S."/>
            <person name="Kuo A."/>
            <person name="Mondo S."/>
            <person name="Pangilinan J."/>
            <person name="Riley R."/>
            <person name="LaButti K."/>
            <person name="Andreopoulos B."/>
            <person name="Lipzen A."/>
            <person name="Chen C."/>
            <person name="Yan M."/>
            <person name="Daum C."/>
            <person name="Ng V."/>
            <person name="Clum A."/>
            <person name="Steindorff A."/>
            <person name="Ohm R.A."/>
            <person name="Martin F."/>
            <person name="Silar P."/>
            <person name="Natvig D.O."/>
            <person name="Lalanne C."/>
            <person name="Gautier V."/>
            <person name="Ament-Velasquez S.L."/>
            <person name="Kruys A."/>
            <person name="Hutchinson M.I."/>
            <person name="Powell A.J."/>
            <person name="Barry K."/>
            <person name="Miller A.N."/>
            <person name="Grigoriev I.V."/>
            <person name="Debuchy R."/>
            <person name="Gladieux P."/>
            <person name="Hiltunen Thoren M."/>
            <person name="Johannesson H."/>
        </authorList>
    </citation>
    <scope>NUCLEOTIDE SEQUENCE</scope>
    <source>
        <strain evidence="2">FGSC 1904</strain>
    </source>
</reference>
<dbReference type="EMBL" id="JAUTDP010000016">
    <property type="protein sequence ID" value="KAK3388252.1"/>
    <property type="molecule type" value="Genomic_DNA"/>
</dbReference>
<evidence type="ECO:0000313" key="2">
    <source>
        <dbReference type="EMBL" id="KAK3388252.1"/>
    </source>
</evidence>
<feature type="transmembrane region" description="Helical" evidence="1">
    <location>
        <begin position="60"/>
        <end position="79"/>
    </location>
</feature>
<accession>A0AAE0U296</accession>
<keyword evidence="1" id="KW-0812">Transmembrane</keyword>
<protein>
    <submittedName>
        <fullName evidence="2">Uncharacterized protein</fullName>
    </submittedName>
</protein>
<dbReference type="AlphaFoldDB" id="A0AAE0U296"/>
<name>A0AAE0U296_SORBR</name>
<sequence>MARFSVSCPSWMPIWIRQFPLSLLANLFALVFLIVGNTVISCHFAGQPYAESFVKDPRKYMSLFAIIAGVVMNWSYLVAAENAYWNRATTKGLTLSEFHYRWMSAYSILEATTGFKVAKMVASACYIVVLAAACNSFVWPMSADHAPVTVTSQGLANVFMTWNTAPSSEFASTFTLDGPISAAQRAFYLGGEVQLWSEDVCEDCLVNALGFGWAVNCSVSNGTGRGTGTSSNLYSFDHGSSGAVLRQQPLFQVSAYDEEGPDNRRVLVVRSNHK</sequence>
<evidence type="ECO:0000313" key="3">
    <source>
        <dbReference type="Proteomes" id="UP001281003"/>
    </source>
</evidence>
<organism evidence="2 3">
    <name type="scientific">Sordaria brevicollis</name>
    <dbReference type="NCBI Taxonomy" id="83679"/>
    <lineage>
        <taxon>Eukaryota</taxon>
        <taxon>Fungi</taxon>
        <taxon>Dikarya</taxon>
        <taxon>Ascomycota</taxon>
        <taxon>Pezizomycotina</taxon>
        <taxon>Sordariomycetes</taxon>
        <taxon>Sordariomycetidae</taxon>
        <taxon>Sordariales</taxon>
        <taxon>Sordariaceae</taxon>
        <taxon>Sordaria</taxon>
    </lineage>
</organism>
<reference evidence="2" key="2">
    <citation type="submission" date="2023-07" db="EMBL/GenBank/DDBJ databases">
        <authorList>
            <consortium name="Lawrence Berkeley National Laboratory"/>
            <person name="Haridas S."/>
            <person name="Hensen N."/>
            <person name="Bonometti L."/>
            <person name="Westerberg I."/>
            <person name="Brannstrom I.O."/>
            <person name="Guillou S."/>
            <person name="Cros-Aarteil S."/>
            <person name="Calhoun S."/>
            <person name="Kuo A."/>
            <person name="Mondo S."/>
            <person name="Pangilinan J."/>
            <person name="Riley R."/>
            <person name="LaButti K."/>
            <person name="Andreopoulos B."/>
            <person name="Lipzen A."/>
            <person name="Chen C."/>
            <person name="Yanf M."/>
            <person name="Daum C."/>
            <person name="Ng V."/>
            <person name="Clum A."/>
            <person name="Steindorff A."/>
            <person name="Ohm R."/>
            <person name="Martin F."/>
            <person name="Silar P."/>
            <person name="Natvig D."/>
            <person name="Lalanne C."/>
            <person name="Gautier V."/>
            <person name="Ament-velasquez S.L."/>
            <person name="Kruys A."/>
            <person name="Hutchinson M.I."/>
            <person name="Powell A.J."/>
            <person name="Barry K."/>
            <person name="Miller A.N."/>
            <person name="Grigoriev I.V."/>
            <person name="Debuchy R."/>
            <person name="Gladieux P."/>
            <person name="Thoren M.H."/>
            <person name="Johannesson H."/>
        </authorList>
    </citation>
    <scope>NUCLEOTIDE SEQUENCE</scope>
    <source>
        <strain evidence="2">FGSC 1904</strain>
    </source>
</reference>
<evidence type="ECO:0000256" key="1">
    <source>
        <dbReference type="SAM" id="Phobius"/>
    </source>
</evidence>
<gene>
    <name evidence="2" type="ORF">B0T20DRAFT_491036</name>
</gene>
<keyword evidence="3" id="KW-1185">Reference proteome</keyword>
<dbReference type="PANTHER" id="PTHR37576">
    <property type="entry name" value="DEFECT AT LOW TEMPERATURE PROTEIN 1"/>
    <property type="match status" value="1"/>
</dbReference>
<keyword evidence="1" id="KW-0472">Membrane</keyword>
<keyword evidence="1" id="KW-1133">Transmembrane helix</keyword>
<feature type="transmembrane region" description="Helical" evidence="1">
    <location>
        <begin position="21"/>
        <end position="40"/>
    </location>
</feature>
<dbReference type="Proteomes" id="UP001281003">
    <property type="component" value="Unassembled WGS sequence"/>
</dbReference>
<proteinExistence type="predicted"/>